<organism evidence="1 2">
    <name type="scientific">Prauserella isguenensis</name>
    <dbReference type="NCBI Taxonomy" id="1470180"/>
    <lineage>
        <taxon>Bacteria</taxon>
        <taxon>Bacillati</taxon>
        <taxon>Actinomycetota</taxon>
        <taxon>Actinomycetes</taxon>
        <taxon>Pseudonocardiales</taxon>
        <taxon>Pseudonocardiaceae</taxon>
        <taxon>Prauserella</taxon>
    </lineage>
</organism>
<evidence type="ECO:0000313" key="1">
    <source>
        <dbReference type="EMBL" id="MBB3053124.1"/>
    </source>
</evidence>
<dbReference type="InterPro" id="IPR008884">
    <property type="entry name" value="TylF_MeTrfase"/>
</dbReference>
<dbReference type="RefSeq" id="WP_183658635.1">
    <property type="nucleotide sequence ID" value="NZ_JACHWU010000007.1"/>
</dbReference>
<gene>
    <name evidence="1" type="ORF">FHS23_004167</name>
</gene>
<dbReference type="Gene3D" id="3.40.50.150">
    <property type="entry name" value="Vaccinia Virus protein VP39"/>
    <property type="match status" value="1"/>
</dbReference>
<dbReference type="PANTHER" id="PTHR40036">
    <property type="entry name" value="MACROCIN O-METHYLTRANSFERASE"/>
    <property type="match status" value="1"/>
</dbReference>
<sequence length="262" mass="28997">MNGNARYLDLLERVLTNEIYRDPPAGPHYLVGREYDQRLRETGKDWPSVAHTMAGSRCLRQVRSAVEHILGNGIPGDLVEAGVWRGGVCIFMRALLEVYGDPARRVWVADSFHGMPESGAAGDSELALHEFNDVLAVSQETVEENFRSYGLLDDRVAFLSGWFEDTLPAAPIDRIALLRMDADLRSSTTSILTNLYDKVSLGGIIVVDDYSLPMCSDAVREFRDQRDITDPIHSIDDDAVWWRKGSATPRVESGVSAKAGAS</sequence>
<dbReference type="SUPFAM" id="SSF53335">
    <property type="entry name" value="S-adenosyl-L-methionine-dependent methyltransferases"/>
    <property type="match status" value="1"/>
</dbReference>
<keyword evidence="2" id="KW-1185">Reference proteome</keyword>
<dbReference type="EMBL" id="JACHWU010000007">
    <property type="protein sequence ID" value="MBB3053124.1"/>
    <property type="molecule type" value="Genomic_DNA"/>
</dbReference>
<evidence type="ECO:0008006" key="3">
    <source>
        <dbReference type="Google" id="ProtNLM"/>
    </source>
</evidence>
<comment type="caution">
    <text evidence="1">The sequence shown here is derived from an EMBL/GenBank/DDBJ whole genome shotgun (WGS) entry which is preliminary data.</text>
</comment>
<dbReference type="Pfam" id="PF05711">
    <property type="entry name" value="TylF"/>
    <property type="match status" value="1"/>
</dbReference>
<proteinExistence type="predicted"/>
<dbReference type="InterPro" id="IPR029063">
    <property type="entry name" value="SAM-dependent_MTases_sf"/>
</dbReference>
<protein>
    <recommendedName>
        <fullName evidence="3">Macrocin O-methyltransferase</fullName>
    </recommendedName>
</protein>
<dbReference type="PANTHER" id="PTHR40036:SF1">
    <property type="entry name" value="MACROCIN O-METHYLTRANSFERASE"/>
    <property type="match status" value="1"/>
</dbReference>
<dbReference type="Proteomes" id="UP000550714">
    <property type="component" value="Unassembled WGS sequence"/>
</dbReference>
<evidence type="ECO:0000313" key="2">
    <source>
        <dbReference type="Proteomes" id="UP000550714"/>
    </source>
</evidence>
<reference evidence="1 2" key="1">
    <citation type="submission" date="2020-08" db="EMBL/GenBank/DDBJ databases">
        <title>Genomic Encyclopedia of Type Strains, Phase III (KMG-III): the genomes of soil and plant-associated and newly described type strains.</title>
        <authorList>
            <person name="Whitman W."/>
        </authorList>
    </citation>
    <scope>NUCLEOTIDE SEQUENCE [LARGE SCALE GENOMIC DNA]</scope>
    <source>
        <strain evidence="1 2">CECT 8577</strain>
    </source>
</reference>
<dbReference type="AlphaFoldDB" id="A0A839S6Y6"/>
<accession>A0A839S6Y6</accession>
<name>A0A839S6Y6_9PSEU</name>